<dbReference type="Proteomes" id="UP000479114">
    <property type="component" value="Chromosome"/>
</dbReference>
<evidence type="ECO:0000259" key="2">
    <source>
        <dbReference type="Pfam" id="PF00248"/>
    </source>
</evidence>
<accession>A0A6C0NXK6</accession>
<evidence type="ECO:0000313" key="3">
    <source>
        <dbReference type="EMBL" id="QHW30939.1"/>
    </source>
</evidence>
<protein>
    <submittedName>
        <fullName evidence="3">Aldo/keto reductase</fullName>
    </submittedName>
</protein>
<dbReference type="PANTHER" id="PTHR43364:SF4">
    <property type="entry name" value="NAD(P)-LINKED OXIDOREDUCTASE SUPERFAMILY PROTEIN"/>
    <property type="match status" value="1"/>
</dbReference>
<dbReference type="InterPro" id="IPR050523">
    <property type="entry name" value="AKR_Detox_Biosynth"/>
</dbReference>
<dbReference type="GO" id="GO:0005829">
    <property type="term" value="C:cytosol"/>
    <property type="evidence" value="ECO:0007669"/>
    <property type="project" value="TreeGrafter"/>
</dbReference>
<dbReference type="Gene3D" id="3.20.20.100">
    <property type="entry name" value="NADP-dependent oxidoreductase domain"/>
    <property type="match status" value="1"/>
</dbReference>
<dbReference type="KEGG" id="prz:GZH47_08790"/>
<gene>
    <name evidence="3" type="ORF">GZH47_08790</name>
</gene>
<feature type="domain" description="NADP-dependent oxidoreductase" evidence="2">
    <location>
        <begin position="16"/>
        <end position="324"/>
    </location>
</feature>
<dbReference type="RefSeq" id="WP_162639748.1">
    <property type="nucleotide sequence ID" value="NZ_CP048286.1"/>
</dbReference>
<reference evidence="3 4" key="1">
    <citation type="submission" date="2020-02" db="EMBL/GenBank/DDBJ databases">
        <title>Paenibacillus sp. nov., isolated from rhizosphere soil of tomato.</title>
        <authorList>
            <person name="Weon H.-Y."/>
            <person name="Lee S.A."/>
        </authorList>
    </citation>
    <scope>NUCLEOTIDE SEQUENCE [LARGE SCALE GENOMIC DNA]</scope>
    <source>
        <strain evidence="3 4">14171R-81</strain>
    </source>
</reference>
<dbReference type="CDD" id="cd19082">
    <property type="entry name" value="AKR_AKR10A1_2"/>
    <property type="match status" value="1"/>
</dbReference>
<dbReference type="PANTHER" id="PTHR43364">
    <property type="entry name" value="NADH-SPECIFIC METHYLGLYOXAL REDUCTASE-RELATED"/>
    <property type="match status" value="1"/>
</dbReference>
<proteinExistence type="predicted"/>
<dbReference type="InterPro" id="IPR023210">
    <property type="entry name" value="NADP_OxRdtase_dom"/>
</dbReference>
<evidence type="ECO:0000256" key="1">
    <source>
        <dbReference type="ARBA" id="ARBA00023002"/>
    </source>
</evidence>
<dbReference type="EMBL" id="CP048286">
    <property type="protein sequence ID" value="QHW30939.1"/>
    <property type="molecule type" value="Genomic_DNA"/>
</dbReference>
<dbReference type="AlphaFoldDB" id="A0A6C0NXK6"/>
<dbReference type="InterPro" id="IPR036812">
    <property type="entry name" value="NAD(P)_OxRdtase_dom_sf"/>
</dbReference>
<dbReference type="SUPFAM" id="SSF51430">
    <property type="entry name" value="NAD(P)-linked oxidoreductase"/>
    <property type="match status" value="1"/>
</dbReference>
<keyword evidence="4" id="KW-1185">Reference proteome</keyword>
<dbReference type="Pfam" id="PF00248">
    <property type="entry name" value="Aldo_ket_red"/>
    <property type="match status" value="1"/>
</dbReference>
<dbReference type="GO" id="GO:0016491">
    <property type="term" value="F:oxidoreductase activity"/>
    <property type="evidence" value="ECO:0007669"/>
    <property type="project" value="UniProtKB-KW"/>
</dbReference>
<name>A0A6C0NXK6_9BACL</name>
<sequence length="328" mass="35888">MRTNRIANTELQPSVICLGTSGYGSEIARDTAFQLMDLYREQGGNFLDSANIYDDWAGMGKSLSEKTVGAWLKERGCRDRIVLATKGAHPDLATMDVSRLGRAEILHDLHDSLSNLQTDYIDLYWLHRDDPNAAVEDIVDLLNEQVRKGKIRAFGCSNWPLARLRAANDYASRSGLLGFAANQPLWNLAVLTPGVLEGSTVAMMDDETAAYHAASGLAAVPFSSQANGFFSGRYVRGQKPEKGGRSAIVKAMYANDASFDRLDRANRLAEELNTTPTRIALAYLTSHSFPVFPIIGVSKPAYLLDSCAAGELRLSAEQVSELKSGERH</sequence>
<evidence type="ECO:0000313" key="4">
    <source>
        <dbReference type="Proteomes" id="UP000479114"/>
    </source>
</evidence>
<organism evidence="3 4">
    <name type="scientific">Paenibacillus rhizovicinus</name>
    <dbReference type="NCBI Taxonomy" id="2704463"/>
    <lineage>
        <taxon>Bacteria</taxon>
        <taxon>Bacillati</taxon>
        <taxon>Bacillota</taxon>
        <taxon>Bacilli</taxon>
        <taxon>Bacillales</taxon>
        <taxon>Paenibacillaceae</taxon>
        <taxon>Paenibacillus</taxon>
    </lineage>
</organism>
<keyword evidence="1" id="KW-0560">Oxidoreductase</keyword>